<name>A0A9E3HDE2_9NOST</name>
<proteinExistence type="predicted"/>
<feature type="transmembrane region" description="Helical" evidence="2">
    <location>
        <begin position="6"/>
        <end position="27"/>
    </location>
</feature>
<dbReference type="Proteomes" id="UP000813215">
    <property type="component" value="Unassembled WGS sequence"/>
</dbReference>
<evidence type="ECO:0000256" key="1">
    <source>
        <dbReference type="SAM" id="Coils"/>
    </source>
</evidence>
<accession>A0A9E3HDE2</accession>
<sequence>MTKLNHSSIGNFIAGSAGLLCAVCLYSTVTSQNQNVKSFALNLAMLSGGVALSSYAVDRVSRDSIDYQINDLISKHQSDLTLTKQNLNKVTGENQNNLNRINELELQLNSQNDELVKLQTCAKVLKGQSEIKINELTNRLNTKDTSVDELKLTIKQAFWQVTRDRIHTDYERLGDLIAKKLKRKDFENVHEQLREFYQQLKNNHAYHCELLSEINEVDINSETFEEELVNIFFTVSDQTAALKVRLRNLLHLDVKQTLEDALEELNVRRDPKQFVPRDKVISNLDKFQQGSLDDIKKLKNSFNLNKAGFEELKEQVADLLDEIDSKNLEISDLKERVKLLEKEVDRPKQFLGKGTYAEIGNRINTYYYEAYRVRLDAQEWRETDTGYVLVYSFVRAPGLTIDQLEQNNSIANIASLTNALYKTLPKFDINYQIGYLTLTVTTREAPKKDKSKEEIDKIWIPASKFESYVRRWERVRISAGSTGGKSPTAKNLALAIMNARQGQGEIRLYDPQHGSKKDYWDMPKRGTSHKDNVQGIKELCELLDERTKSLQASHHFVLYIFDEIDSTIAQERESNGYYYFKDKVTYSLKQASHQNIGCIYIGQSCDADTVPGMRWSDWTSAVQLHIGANAKLWINNPKSALGDAKETLLKQYAKIQEYCDQKNEELGLDIFTDATAYRFALAVPLNGLPKFIQLPDFDHYDYYELMSTNTQFQNSSYYLKNSEIEDENEDFESTVTCPKCGSTKAKKNGSPEANEGFQKYQCKNCGHNFKIDMNSTNSN</sequence>
<keyword evidence="2" id="KW-1133">Transmembrane helix</keyword>
<comment type="caution">
    <text evidence="3">The sequence shown here is derived from an EMBL/GenBank/DDBJ whole genome shotgun (WGS) entry which is preliminary data.</text>
</comment>
<evidence type="ECO:0000256" key="2">
    <source>
        <dbReference type="SAM" id="Phobius"/>
    </source>
</evidence>
<evidence type="ECO:0000313" key="3">
    <source>
        <dbReference type="EMBL" id="MBW4435353.1"/>
    </source>
</evidence>
<dbReference type="EMBL" id="JAHHHW010000164">
    <property type="protein sequence ID" value="MBW4435353.1"/>
    <property type="molecule type" value="Genomic_DNA"/>
</dbReference>
<reference evidence="3" key="2">
    <citation type="journal article" date="2022" name="Microbiol. Resour. Announc.">
        <title>Metagenome Sequencing to Explore Phylogenomics of Terrestrial Cyanobacteria.</title>
        <authorList>
            <person name="Ward R.D."/>
            <person name="Stajich J.E."/>
            <person name="Johansen J.R."/>
            <person name="Huntemann M."/>
            <person name="Clum A."/>
            <person name="Foster B."/>
            <person name="Foster B."/>
            <person name="Roux S."/>
            <person name="Palaniappan K."/>
            <person name="Varghese N."/>
            <person name="Mukherjee S."/>
            <person name="Reddy T.B.K."/>
            <person name="Daum C."/>
            <person name="Copeland A."/>
            <person name="Chen I.A."/>
            <person name="Ivanova N.N."/>
            <person name="Kyrpides N.C."/>
            <person name="Shapiro N."/>
            <person name="Eloe-Fadrosh E.A."/>
            <person name="Pietrasiak N."/>
        </authorList>
    </citation>
    <scope>NUCLEOTIDE SEQUENCE</scope>
    <source>
        <strain evidence="3">HA4357-MV3</strain>
    </source>
</reference>
<feature type="coiled-coil region" evidence="1">
    <location>
        <begin position="309"/>
        <end position="343"/>
    </location>
</feature>
<reference evidence="3" key="1">
    <citation type="submission" date="2021-05" db="EMBL/GenBank/DDBJ databases">
        <authorList>
            <person name="Pietrasiak N."/>
            <person name="Ward R."/>
            <person name="Stajich J.E."/>
            <person name="Kurbessoian T."/>
        </authorList>
    </citation>
    <scope>NUCLEOTIDE SEQUENCE</scope>
    <source>
        <strain evidence="3">HA4357-MV3</strain>
    </source>
</reference>
<feature type="coiled-coil region" evidence="1">
    <location>
        <begin position="87"/>
        <end position="121"/>
    </location>
</feature>
<keyword evidence="2" id="KW-0812">Transmembrane</keyword>
<evidence type="ECO:0000313" key="4">
    <source>
        <dbReference type="Proteomes" id="UP000813215"/>
    </source>
</evidence>
<keyword evidence="2" id="KW-0472">Membrane</keyword>
<keyword evidence="1" id="KW-0175">Coiled coil</keyword>
<dbReference type="AlphaFoldDB" id="A0A9E3HDE2"/>
<gene>
    <name evidence="3" type="ORF">KME28_27505</name>
</gene>
<protein>
    <submittedName>
        <fullName evidence="3">Uncharacterized protein</fullName>
    </submittedName>
</protein>
<organism evidence="3 4">
    <name type="scientific">Pelatocladus maniniholoensis HA4357-MV3</name>
    <dbReference type="NCBI Taxonomy" id="1117104"/>
    <lineage>
        <taxon>Bacteria</taxon>
        <taxon>Bacillati</taxon>
        <taxon>Cyanobacteriota</taxon>
        <taxon>Cyanophyceae</taxon>
        <taxon>Nostocales</taxon>
        <taxon>Nostocaceae</taxon>
        <taxon>Pelatocladus</taxon>
    </lineage>
</organism>